<dbReference type="Gene3D" id="2.20.25.110">
    <property type="entry name" value="S-adenosyl-L-methionine-dependent methyltransferases"/>
    <property type="match status" value="1"/>
</dbReference>
<dbReference type="InterPro" id="IPR029063">
    <property type="entry name" value="SAM-dependent_MTases_sf"/>
</dbReference>
<keyword evidence="3" id="KW-1185">Reference proteome</keyword>
<dbReference type="Pfam" id="PF13649">
    <property type="entry name" value="Methyltransf_25"/>
    <property type="match status" value="1"/>
</dbReference>
<sequence length="253" mass="29159">MRDWFTESFGEDYIVVYRHRNRENATREVGAMMEWMNIRAGSRVLDVGCGMGRHALALRKLGYEVTGLDLSEVLLSEARCCDSERNVTWIRGDMRCLPFEEGTFDATVNWFTSFGYFVEYRDNASVLREMERVLKPGGRYLIDFLNPAYVLRHLVPLSERVDESTGLHITEKRTIEDDFVVKKIEVRPPVDAMGNQGEARRYEERVRLIGLEKFEKLLGETGLKLESVYGDYDGSAYAAESSKRQILLGRKCE</sequence>
<feature type="domain" description="Methyltransferase" evidence="1">
    <location>
        <begin position="44"/>
        <end position="138"/>
    </location>
</feature>
<dbReference type="KEGG" id="cheb:HH215_00145"/>
<evidence type="ECO:0000313" key="2">
    <source>
        <dbReference type="EMBL" id="QJD81744.1"/>
    </source>
</evidence>
<proteinExistence type="predicted"/>
<dbReference type="PANTHER" id="PTHR43591">
    <property type="entry name" value="METHYLTRANSFERASE"/>
    <property type="match status" value="1"/>
</dbReference>
<dbReference type="GO" id="GO:0032259">
    <property type="term" value="P:methylation"/>
    <property type="evidence" value="ECO:0007669"/>
    <property type="project" value="UniProtKB-KW"/>
</dbReference>
<organism evidence="2 3">
    <name type="scientific">Cohnella herbarum</name>
    <dbReference type="NCBI Taxonomy" id="2728023"/>
    <lineage>
        <taxon>Bacteria</taxon>
        <taxon>Bacillati</taxon>
        <taxon>Bacillota</taxon>
        <taxon>Bacilli</taxon>
        <taxon>Bacillales</taxon>
        <taxon>Paenibacillaceae</taxon>
        <taxon>Cohnella</taxon>
    </lineage>
</organism>
<dbReference type="PANTHER" id="PTHR43591:SF110">
    <property type="entry name" value="RHODANESE DOMAIN-CONTAINING PROTEIN"/>
    <property type="match status" value="1"/>
</dbReference>
<dbReference type="GO" id="GO:0008168">
    <property type="term" value="F:methyltransferase activity"/>
    <property type="evidence" value="ECO:0007669"/>
    <property type="project" value="UniProtKB-KW"/>
</dbReference>
<accession>A0A7Z2VEU2</accession>
<reference evidence="2 3" key="1">
    <citation type="submission" date="2020-04" db="EMBL/GenBank/DDBJ databases">
        <title>Genome sequencing of novel species.</title>
        <authorList>
            <person name="Heo J."/>
            <person name="Kim S.-J."/>
            <person name="Kim J.-S."/>
            <person name="Hong S.-B."/>
            <person name="Kwon S.-W."/>
        </authorList>
    </citation>
    <scope>NUCLEOTIDE SEQUENCE [LARGE SCALE GENOMIC DNA]</scope>
    <source>
        <strain evidence="2 3">MFER-1</strain>
    </source>
</reference>
<gene>
    <name evidence="2" type="ORF">HH215_00145</name>
</gene>
<keyword evidence="2" id="KW-0808">Transferase</keyword>
<name>A0A7Z2VEU2_9BACL</name>
<dbReference type="Gene3D" id="3.40.50.150">
    <property type="entry name" value="Vaccinia Virus protein VP39"/>
    <property type="match status" value="1"/>
</dbReference>
<dbReference type="CDD" id="cd02440">
    <property type="entry name" value="AdoMet_MTases"/>
    <property type="match status" value="1"/>
</dbReference>
<dbReference type="SUPFAM" id="SSF53335">
    <property type="entry name" value="S-adenosyl-L-methionine-dependent methyltransferases"/>
    <property type="match status" value="1"/>
</dbReference>
<dbReference type="AlphaFoldDB" id="A0A7Z2VEU2"/>
<protein>
    <submittedName>
        <fullName evidence="2">Methyltransferase domain-containing protein</fullName>
    </submittedName>
</protein>
<dbReference type="RefSeq" id="WP_169278050.1">
    <property type="nucleotide sequence ID" value="NZ_CP051680.1"/>
</dbReference>
<keyword evidence="2" id="KW-0489">Methyltransferase</keyword>
<evidence type="ECO:0000259" key="1">
    <source>
        <dbReference type="Pfam" id="PF13649"/>
    </source>
</evidence>
<dbReference type="EMBL" id="CP051680">
    <property type="protein sequence ID" value="QJD81744.1"/>
    <property type="molecule type" value="Genomic_DNA"/>
</dbReference>
<evidence type="ECO:0000313" key="3">
    <source>
        <dbReference type="Proteomes" id="UP000502248"/>
    </source>
</evidence>
<dbReference type="Proteomes" id="UP000502248">
    <property type="component" value="Chromosome"/>
</dbReference>
<dbReference type="InterPro" id="IPR041698">
    <property type="entry name" value="Methyltransf_25"/>
</dbReference>